<dbReference type="GO" id="GO:0016787">
    <property type="term" value="F:hydrolase activity"/>
    <property type="evidence" value="ECO:0007669"/>
    <property type="project" value="InterPro"/>
</dbReference>
<dbReference type="InterPro" id="IPR001650">
    <property type="entry name" value="Helicase_C-like"/>
</dbReference>
<dbReference type="InterPro" id="IPR006935">
    <property type="entry name" value="Helicase/UvrB_N"/>
</dbReference>
<dbReference type="EMBL" id="QYCN01000007">
    <property type="protein sequence ID" value="RIY11775.1"/>
    <property type="molecule type" value="Genomic_DNA"/>
</dbReference>
<comment type="caution">
    <text evidence="2">The sequence shown here is derived from an EMBL/GenBank/DDBJ whole genome shotgun (WGS) entry which is preliminary data.</text>
</comment>
<dbReference type="Proteomes" id="UP000284250">
    <property type="component" value="Unassembled WGS sequence"/>
</dbReference>
<dbReference type="InterPro" id="IPR027417">
    <property type="entry name" value="P-loop_NTPase"/>
</dbReference>
<dbReference type="PANTHER" id="PTHR47396">
    <property type="entry name" value="TYPE I RESTRICTION ENZYME ECOKI R PROTEIN"/>
    <property type="match status" value="1"/>
</dbReference>
<protein>
    <submittedName>
        <fullName evidence="2">DEAD/DEAH box helicase</fullName>
    </submittedName>
</protein>
<dbReference type="RefSeq" id="WP_119654945.1">
    <property type="nucleotide sequence ID" value="NZ_JBHUOI010000019.1"/>
</dbReference>
<sequence>MLTDILFPIDEEYRSGTDDEPFAFFLEGFVESKRADLLLGYFSSSAINVLSLGFAKFISNGGRVRLIINNILSSKDKATVLKGLDAEEDDNRFLIEDYYGIKDALDSYGHHFFDCIAWLIAQKRIEIRAIKPIGRRGIAHYKSGIFYDGTNKVRFKGSCNFTASGLMENLEELDLKLSWHYKGEAFLRHERDYNQIFEGKSDIAALIPFEEIEEAILQDYGGKDLDELLVNEQHLLAQKAKLKHSEATRRVLETIMQKIEAYRNAPRFPFESGPRQYQQDAYENWIGNGHHGIFAMATGTGKTITALNCCLNEFAKQENYQIVILVPTTILVEQWEKEAKRFNFRRIIKASSKNAGWKEALDDIRNSQSFGVPDSYVIVSTYRTFGNPVFQAFLKAAGDEIILVADEAHNVGAPAVAALFAQLPVKKLIGLSATPKRVYDEEGTEQMEAFFHDAPPYAYNFTMERAIDEGILCPYYYYPRVVELTQPEMEKYTEISAKLASLHDRASKDNAAKKSYEKLLMQRKRIIHKATSKLAAFESVLRDIMKSEDGPGLKYTLVYAPEGFYDENETDLDFYPKVPEDSRIIDYYANAVREVSPETRVADYISESTDKEHTLRNFETGKIDVLLSMKCLDEGVDIPRTEQAIFCSSTGNPRQFIQRRGRILRQHPDKHFARIYDLVVIPSSVPTGASFELEQNLVRKELERVVDFAYMAINNFAAIKAVRSICDRYQINPDSLNPYSPPVA</sequence>
<reference evidence="2 3" key="2">
    <citation type="submission" date="2019-01" db="EMBL/GenBank/DDBJ databases">
        <title>Hymenobacter humicola sp. nov., isolated from soils in Antarctica.</title>
        <authorList>
            <person name="Sedlacek I."/>
            <person name="Holochova P."/>
            <person name="Kralova S."/>
            <person name="Pantucek R."/>
            <person name="Stankova E."/>
            <person name="Vrbovska V."/>
            <person name="Kristofova L."/>
            <person name="Svec P."/>
            <person name="Busse H.-J."/>
        </authorList>
    </citation>
    <scope>NUCLEOTIDE SEQUENCE [LARGE SCALE GENOMIC DNA]</scope>
    <source>
        <strain evidence="2 3">CCM 8852</strain>
    </source>
</reference>
<dbReference type="GO" id="GO:0004386">
    <property type="term" value="F:helicase activity"/>
    <property type="evidence" value="ECO:0007669"/>
    <property type="project" value="UniProtKB-KW"/>
</dbReference>
<dbReference type="Gene3D" id="3.40.50.300">
    <property type="entry name" value="P-loop containing nucleotide triphosphate hydrolases"/>
    <property type="match status" value="2"/>
</dbReference>
<proteinExistence type="predicted"/>
<reference evidence="2 3" key="1">
    <citation type="submission" date="2018-09" db="EMBL/GenBank/DDBJ databases">
        <authorList>
            <person name="Zeman M."/>
            <person name="Pardy F."/>
        </authorList>
    </citation>
    <scope>NUCLEOTIDE SEQUENCE [LARGE SCALE GENOMIC DNA]</scope>
    <source>
        <strain evidence="2 3">CCM 8852</strain>
    </source>
</reference>
<dbReference type="SUPFAM" id="SSF52540">
    <property type="entry name" value="P-loop containing nucleoside triphosphate hydrolases"/>
    <property type="match status" value="2"/>
</dbReference>
<keyword evidence="2" id="KW-0067">ATP-binding</keyword>
<name>A0A418R2Y2_9BACT</name>
<dbReference type="CDD" id="cd17926">
    <property type="entry name" value="DEXHc_RE"/>
    <property type="match status" value="1"/>
</dbReference>
<dbReference type="SMART" id="SM00490">
    <property type="entry name" value="HELICc"/>
    <property type="match status" value="1"/>
</dbReference>
<evidence type="ECO:0000313" key="3">
    <source>
        <dbReference type="Proteomes" id="UP000284250"/>
    </source>
</evidence>
<dbReference type="Pfam" id="PF04851">
    <property type="entry name" value="ResIII"/>
    <property type="match status" value="1"/>
</dbReference>
<dbReference type="GO" id="GO:0003677">
    <property type="term" value="F:DNA binding"/>
    <property type="evidence" value="ECO:0007669"/>
    <property type="project" value="InterPro"/>
</dbReference>
<dbReference type="AlphaFoldDB" id="A0A418R2Y2"/>
<dbReference type="SMART" id="SM00487">
    <property type="entry name" value="DEXDc"/>
    <property type="match status" value="1"/>
</dbReference>
<dbReference type="GO" id="GO:0005829">
    <property type="term" value="C:cytosol"/>
    <property type="evidence" value="ECO:0007669"/>
    <property type="project" value="TreeGrafter"/>
</dbReference>
<dbReference type="InterPro" id="IPR050742">
    <property type="entry name" value="Helicase_Restrict-Modif_Enz"/>
</dbReference>
<gene>
    <name evidence="2" type="ORF">D0T11_06345</name>
</gene>
<organism evidence="2 3">
    <name type="scientific">Hymenobacter rubripertinctus</name>
    <dbReference type="NCBI Taxonomy" id="2029981"/>
    <lineage>
        <taxon>Bacteria</taxon>
        <taxon>Pseudomonadati</taxon>
        <taxon>Bacteroidota</taxon>
        <taxon>Cytophagia</taxon>
        <taxon>Cytophagales</taxon>
        <taxon>Hymenobacteraceae</taxon>
        <taxon>Hymenobacter</taxon>
    </lineage>
</organism>
<dbReference type="OrthoDB" id="9759819at2"/>
<dbReference type="PROSITE" id="PS51192">
    <property type="entry name" value="HELICASE_ATP_BIND_1"/>
    <property type="match status" value="1"/>
</dbReference>
<keyword evidence="2" id="KW-0547">Nucleotide-binding</keyword>
<keyword evidence="3" id="KW-1185">Reference proteome</keyword>
<evidence type="ECO:0000259" key="1">
    <source>
        <dbReference type="PROSITE" id="PS51192"/>
    </source>
</evidence>
<dbReference type="InterPro" id="IPR014001">
    <property type="entry name" value="Helicase_ATP-bd"/>
</dbReference>
<keyword evidence="2" id="KW-0347">Helicase</keyword>
<keyword evidence="2" id="KW-0378">Hydrolase</keyword>
<dbReference type="Pfam" id="PF00271">
    <property type="entry name" value="Helicase_C"/>
    <property type="match status" value="1"/>
</dbReference>
<feature type="domain" description="Helicase ATP-binding" evidence="1">
    <location>
        <begin position="283"/>
        <end position="453"/>
    </location>
</feature>
<dbReference type="GO" id="GO:0005524">
    <property type="term" value="F:ATP binding"/>
    <property type="evidence" value="ECO:0007669"/>
    <property type="project" value="InterPro"/>
</dbReference>
<accession>A0A418R2Y2</accession>
<evidence type="ECO:0000313" key="2">
    <source>
        <dbReference type="EMBL" id="RIY11775.1"/>
    </source>
</evidence>
<dbReference type="PANTHER" id="PTHR47396:SF1">
    <property type="entry name" value="ATP-DEPENDENT HELICASE IRC3-RELATED"/>
    <property type="match status" value="1"/>
</dbReference>